<dbReference type="PROSITE" id="PS50994">
    <property type="entry name" value="INTEGRASE"/>
    <property type="match status" value="1"/>
</dbReference>
<dbReference type="Gene3D" id="3.30.420.10">
    <property type="entry name" value="Ribonuclease H-like superfamily/Ribonuclease H"/>
    <property type="match status" value="1"/>
</dbReference>
<keyword evidence="3" id="KW-1185">Reference proteome</keyword>
<evidence type="ECO:0000313" key="3">
    <source>
        <dbReference type="Proteomes" id="UP000591131"/>
    </source>
</evidence>
<evidence type="ECO:0000313" key="2">
    <source>
        <dbReference type="EMBL" id="KAF4653123.1"/>
    </source>
</evidence>
<name>A0A7J6L0L8_PERCH</name>
<dbReference type="InterPro" id="IPR036397">
    <property type="entry name" value="RNaseH_sf"/>
</dbReference>
<dbReference type="EMBL" id="JAAPAO010000850">
    <property type="protein sequence ID" value="KAF4653123.1"/>
    <property type="molecule type" value="Genomic_DNA"/>
</dbReference>
<dbReference type="AlphaFoldDB" id="A0A7J6L0L8"/>
<dbReference type="GO" id="GO:0003676">
    <property type="term" value="F:nucleic acid binding"/>
    <property type="evidence" value="ECO:0007669"/>
    <property type="project" value="InterPro"/>
</dbReference>
<comment type="caution">
    <text evidence="2">The sequence shown here is derived from an EMBL/GenBank/DDBJ whole genome shotgun (WGS) entry which is preliminary data.</text>
</comment>
<dbReference type="Proteomes" id="UP000591131">
    <property type="component" value="Unassembled WGS sequence"/>
</dbReference>
<feature type="domain" description="Integrase catalytic" evidence="1">
    <location>
        <begin position="28"/>
        <end position="146"/>
    </location>
</feature>
<dbReference type="SUPFAM" id="SSF53098">
    <property type="entry name" value="Ribonuclease H-like"/>
    <property type="match status" value="1"/>
</dbReference>
<dbReference type="InterPro" id="IPR012337">
    <property type="entry name" value="RNaseH-like_sf"/>
</dbReference>
<sequence>MRDDVRHVISQCCNTVRERNKAVTPKLSAPSPRRLSHKRWWCVAVDAFNVEGVPILSIIDEFSRFALVRLLAVEKADDAYEGLVGCFECPLLGYPAYVRSDREIFVSLRERLLTGGVVLILTSGYRPTANAVVERLHPGCNILLYA</sequence>
<reference evidence="2 3" key="1">
    <citation type="submission" date="2020-04" db="EMBL/GenBank/DDBJ databases">
        <title>Perkinsus chesapeaki whole genome sequence.</title>
        <authorList>
            <person name="Bogema D.R."/>
        </authorList>
    </citation>
    <scope>NUCLEOTIDE SEQUENCE [LARGE SCALE GENOMIC DNA]</scope>
    <source>
        <strain evidence="2">ATCC PRA-425</strain>
    </source>
</reference>
<dbReference type="GO" id="GO:0015074">
    <property type="term" value="P:DNA integration"/>
    <property type="evidence" value="ECO:0007669"/>
    <property type="project" value="InterPro"/>
</dbReference>
<evidence type="ECO:0000259" key="1">
    <source>
        <dbReference type="PROSITE" id="PS50994"/>
    </source>
</evidence>
<dbReference type="InterPro" id="IPR001584">
    <property type="entry name" value="Integrase_cat-core"/>
</dbReference>
<gene>
    <name evidence="2" type="ORF">FOL47_010701</name>
</gene>
<protein>
    <recommendedName>
        <fullName evidence="1">Integrase catalytic domain-containing protein</fullName>
    </recommendedName>
</protein>
<accession>A0A7J6L0L8</accession>
<dbReference type="OrthoDB" id="775972at2759"/>
<proteinExistence type="predicted"/>
<organism evidence="2 3">
    <name type="scientific">Perkinsus chesapeaki</name>
    <name type="common">Clam parasite</name>
    <name type="synonym">Perkinsus andrewsi</name>
    <dbReference type="NCBI Taxonomy" id="330153"/>
    <lineage>
        <taxon>Eukaryota</taxon>
        <taxon>Sar</taxon>
        <taxon>Alveolata</taxon>
        <taxon>Perkinsozoa</taxon>
        <taxon>Perkinsea</taxon>
        <taxon>Perkinsida</taxon>
        <taxon>Perkinsidae</taxon>
        <taxon>Perkinsus</taxon>
    </lineage>
</organism>